<accession>A0A921EZW8</accession>
<comment type="caution">
    <text evidence="1">The sequence shown here is derived from an EMBL/GenBank/DDBJ whole genome shotgun (WGS) entry which is preliminary data.</text>
</comment>
<evidence type="ECO:0000313" key="1">
    <source>
        <dbReference type="EMBL" id="HJE87243.1"/>
    </source>
</evidence>
<proteinExistence type="predicted"/>
<reference evidence="1" key="1">
    <citation type="journal article" date="2021" name="PeerJ">
        <title>Extensive microbial diversity within the chicken gut microbiome revealed by metagenomics and culture.</title>
        <authorList>
            <person name="Gilroy R."/>
            <person name="Ravi A."/>
            <person name="Getino M."/>
            <person name="Pursley I."/>
            <person name="Horton D.L."/>
            <person name="Alikhan N.F."/>
            <person name="Baker D."/>
            <person name="Gharbi K."/>
            <person name="Hall N."/>
            <person name="Watson M."/>
            <person name="Adriaenssens E.M."/>
            <person name="Foster-Nyarko E."/>
            <person name="Jarju S."/>
            <person name="Secka A."/>
            <person name="Antonio M."/>
            <person name="Oren A."/>
            <person name="Chaudhuri R.R."/>
            <person name="La Ragione R."/>
            <person name="Hildebrand F."/>
            <person name="Pallen M.J."/>
        </authorList>
    </citation>
    <scope>NUCLEOTIDE SEQUENCE</scope>
    <source>
        <strain evidence="1">CHK173-2145</strain>
    </source>
</reference>
<dbReference type="EMBL" id="DYXN01000098">
    <property type="protein sequence ID" value="HJE87243.1"/>
    <property type="molecule type" value="Genomic_DNA"/>
</dbReference>
<reference evidence="1" key="2">
    <citation type="submission" date="2021-09" db="EMBL/GenBank/DDBJ databases">
        <authorList>
            <person name="Gilroy R."/>
        </authorList>
    </citation>
    <scope>NUCLEOTIDE SEQUENCE</scope>
    <source>
        <strain evidence="1">CHK173-2145</strain>
    </source>
</reference>
<dbReference type="Proteomes" id="UP000721920">
    <property type="component" value="Unassembled WGS sequence"/>
</dbReference>
<gene>
    <name evidence="1" type="ORF">K8U88_06610</name>
</gene>
<dbReference type="AlphaFoldDB" id="A0A921EZW8"/>
<organism evidence="1 2">
    <name type="scientific">Levilactobacillus hammesii</name>
    <dbReference type="NCBI Taxonomy" id="267633"/>
    <lineage>
        <taxon>Bacteria</taxon>
        <taxon>Bacillati</taxon>
        <taxon>Bacillota</taxon>
        <taxon>Bacilli</taxon>
        <taxon>Lactobacillales</taxon>
        <taxon>Lactobacillaceae</taxon>
        <taxon>Levilactobacillus</taxon>
    </lineage>
</organism>
<evidence type="ECO:0000313" key="2">
    <source>
        <dbReference type="Proteomes" id="UP000721920"/>
    </source>
</evidence>
<sequence>MTENLVLDKQAQRELAHHLDEWARWRQTNDPMTAAQTWDQFIANSREKAEWQAGLATEIDHWESLNAIRLALQNDLVGTAHGGQTRQ</sequence>
<name>A0A921EZW8_9LACO</name>
<protein>
    <submittedName>
        <fullName evidence="1">Uncharacterized protein</fullName>
    </submittedName>
</protein>